<evidence type="ECO:0000256" key="2">
    <source>
        <dbReference type="SAM" id="Phobius"/>
    </source>
</evidence>
<evidence type="ECO:0000313" key="3">
    <source>
        <dbReference type="EMBL" id="MBK1620033.1"/>
    </source>
</evidence>
<keyword evidence="2" id="KW-1133">Transmembrane helix</keyword>
<evidence type="ECO:0000256" key="1">
    <source>
        <dbReference type="SAM" id="Coils"/>
    </source>
</evidence>
<feature type="transmembrane region" description="Helical" evidence="2">
    <location>
        <begin position="273"/>
        <end position="293"/>
    </location>
</feature>
<name>A0A9X0WAK9_9GAMM</name>
<keyword evidence="1" id="KW-0175">Coiled coil</keyword>
<evidence type="ECO:0008006" key="5">
    <source>
        <dbReference type="Google" id="ProtNLM"/>
    </source>
</evidence>
<protein>
    <recommendedName>
        <fullName evidence="5">Mechanosensitive ion channel</fullName>
    </recommendedName>
</protein>
<feature type="transmembrane region" description="Helical" evidence="2">
    <location>
        <begin position="313"/>
        <end position="334"/>
    </location>
</feature>
<feature type="transmembrane region" description="Helical" evidence="2">
    <location>
        <begin position="340"/>
        <end position="361"/>
    </location>
</feature>
<dbReference type="Proteomes" id="UP001138768">
    <property type="component" value="Unassembled WGS sequence"/>
</dbReference>
<feature type="coiled-coil region" evidence="1">
    <location>
        <begin position="84"/>
        <end position="134"/>
    </location>
</feature>
<feature type="coiled-coil region" evidence="1">
    <location>
        <begin position="219"/>
        <end position="260"/>
    </location>
</feature>
<dbReference type="EMBL" id="NRRY01000030">
    <property type="protein sequence ID" value="MBK1620033.1"/>
    <property type="molecule type" value="Genomic_DNA"/>
</dbReference>
<proteinExistence type="predicted"/>
<organism evidence="3 4">
    <name type="scientific">Lamprobacter modestohalophilus</name>
    <dbReference type="NCBI Taxonomy" id="1064514"/>
    <lineage>
        <taxon>Bacteria</taxon>
        <taxon>Pseudomonadati</taxon>
        <taxon>Pseudomonadota</taxon>
        <taxon>Gammaproteobacteria</taxon>
        <taxon>Chromatiales</taxon>
        <taxon>Chromatiaceae</taxon>
        <taxon>Lamprobacter</taxon>
    </lineage>
</organism>
<reference evidence="3 4" key="1">
    <citation type="journal article" date="2020" name="Microorganisms">
        <title>Osmotic Adaptation and Compatible Solute Biosynthesis of Phototrophic Bacteria as Revealed from Genome Analyses.</title>
        <authorList>
            <person name="Imhoff J.F."/>
            <person name="Rahn T."/>
            <person name="Kunzel S."/>
            <person name="Keller A."/>
            <person name="Neulinger S.C."/>
        </authorList>
    </citation>
    <scope>NUCLEOTIDE SEQUENCE [LARGE SCALE GENOMIC DNA]</scope>
    <source>
        <strain evidence="3 4">DSM 25653</strain>
    </source>
</reference>
<comment type="caution">
    <text evidence="3">The sequence shown here is derived from an EMBL/GenBank/DDBJ whole genome shotgun (WGS) entry which is preliminary data.</text>
</comment>
<accession>A0A9X0WAK9</accession>
<dbReference type="AlphaFoldDB" id="A0A9X0WAK9"/>
<gene>
    <name evidence="3" type="ORF">CKO42_16610</name>
</gene>
<sequence length="594" mass="65743">MTLAILLILVWAGTAGPLLGQPSAPEDGAQAQTAVEESAALASAALVDGEPSPSSERANPQVGLTAELEAEQGDPLDPTALESLKALHQALVSKEQQVDEVQQQLVAAQDQVTREELADRLRELRAELYEDRRQFDRYALEIDLSPFIEEEAESFDWQQELSNLLKPILAELKSATAESRAIGDLRAELDTIGERKTQAQQAVDRLQWLLQQAPSGSLRERLEARLEHWQRLAGEAKNRYTALDLQLQNKLEERQSLLDETTSYARHFVQTRGLNLLLAVAAFAVVFVGVRWLATQLMRLRKPQAENQFSSRLALLLLHAFSVLGGLLAMMAVFNAAGDWFMLGIIIIFLLGIGWASIHTLPSQIESVKLILNLGTVREGERILFNAVPYRVESLAFRAKLVNPELDGGVQELPVRDLVGYHSRPAGEGEAWFPTRQGDWVLLEDGLLGQISHQSPSAVRLTDLGGAEILFPTPDFLQQHPQRLAERFRIVEHFGIDYRHLSIATTEVPDRMQAALEEALSSLLDEGQLRAVSVIFQSAGASSLDYRIEVQLAGAAAPRSELIRAGIQRILVDACNRHGWAIPFTHITLHQASD</sequence>
<keyword evidence="4" id="KW-1185">Reference proteome</keyword>
<keyword evidence="2" id="KW-0472">Membrane</keyword>
<evidence type="ECO:0000313" key="4">
    <source>
        <dbReference type="Proteomes" id="UP001138768"/>
    </source>
</evidence>
<keyword evidence="2" id="KW-0812">Transmembrane</keyword>